<sequence length="42" mass="5194">MQNGDFWIKYWIEHRLDFLFPFSNIARKVELCAKRGRFDITM</sequence>
<dbReference type="AlphaFoldDB" id="A0A0H4A1Q4"/>
<accession>A0A0H4A1Q4</accession>
<reference evidence="1" key="1">
    <citation type="journal article" date="2015" name="MBio">
        <title>Eco-Evolutionary Dynamics of Episomes among Ecologically Cohesive Bacterial Populations.</title>
        <authorList>
            <person name="Xue H."/>
            <person name="Cordero O.X."/>
            <person name="Camas F.M."/>
            <person name="Trimble W."/>
            <person name="Meyer F."/>
            <person name="Guglielmini J."/>
            <person name="Rocha E.P."/>
            <person name="Polz M.F."/>
        </authorList>
    </citation>
    <scope>NUCLEOTIDE SEQUENCE</scope>
    <source>
        <strain evidence="1">FF_273</strain>
    </source>
</reference>
<dbReference type="EMBL" id="KP795710">
    <property type="protein sequence ID" value="AKN40882.1"/>
    <property type="molecule type" value="Genomic_DNA"/>
</dbReference>
<protein>
    <submittedName>
        <fullName evidence="1">Uncharacterized protein</fullName>
    </submittedName>
</protein>
<proteinExistence type="predicted"/>
<name>A0A0H4A1Q4_9VIBR</name>
<organism evidence="1">
    <name type="scientific">Vibrio sp. FF_273</name>
    <dbReference type="NCBI Taxonomy" id="1652830"/>
    <lineage>
        <taxon>Bacteria</taxon>
        <taxon>Pseudomonadati</taxon>
        <taxon>Pseudomonadota</taxon>
        <taxon>Gammaproteobacteria</taxon>
        <taxon>Vibrionales</taxon>
        <taxon>Vibrionaceae</taxon>
        <taxon>Vibrio</taxon>
    </lineage>
</organism>
<evidence type="ECO:0000313" key="1">
    <source>
        <dbReference type="EMBL" id="AKN40882.1"/>
    </source>
</evidence>